<proteinExistence type="predicted"/>
<accession>A0A5C4LQC3</accession>
<protein>
    <recommendedName>
        <fullName evidence="3">N-acetyltransferase domain-containing protein</fullName>
    </recommendedName>
</protein>
<dbReference type="AlphaFoldDB" id="A0A5C4LQC3"/>
<comment type="caution">
    <text evidence="1">The sequence shown here is derived from an EMBL/GenBank/DDBJ whole genome shotgun (WGS) entry which is preliminary data.</text>
</comment>
<dbReference type="OrthoDB" id="7989445at2"/>
<sequence length="194" mass="20850">MVNMLVAELVTPQGATAHEVVASRVAQNPDNGAPPGLLRFSLDDPFPVVAGLIQQHTGRWLGPQATWLRLFRIDRPAGLLVALHTPTPAGEVDLVVASDPGVVCRSALRAICGWVFGDVGATRLVVRIPAGASWLSDYARRAGFAHEGRSRDFFGIGADAEIWAMTRHSCRWLPRPPLAIPTVDTSPPSSIARH</sequence>
<name>A0A5C4LQC3_9HYPH</name>
<gene>
    <name evidence="1" type="ORF">FF100_03960</name>
</gene>
<dbReference type="EMBL" id="VDDA01000001">
    <property type="protein sequence ID" value="TNC16410.1"/>
    <property type="molecule type" value="Genomic_DNA"/>
</dbReference>
<dbReference type="Proteomes" id="UP000305267">
    <property type="component" value="Unassembled WGS sequence"/>
</dbReference>
<reference evidence="1 2" key="1">
    <citation type="submission" date="2019-06" db="EMBL/GenBank/DDBJ databases">
        <title>Genome of Methylobacterium sp. 17Sr1-39.</title>
        <authorList>
            <person name="Seo T."/>
        </authorList>
    </citation>
    <scope>NUCLEOTIDE SEQUENCE [LARGE SCALE GENOMIC DNA]</scope>
    <source>
        <strain evidence="1 2">17Sr1-39</strain>
    </source>
</reference>
<organism evidence="1 2">
    <name type="scientific">Methylobacterium terricola</name>
    <dbReference type="NCBI Taxonomy" id="2583531"/>
    <lineage>
        <taxon>Bacteria</taxon>
        <taxon>Pseudomonadati</taxon>
        <taxon>Pseudomonadota</taxon>
        <taxon>Alphaproteobacteria</taxon>
        <taxon>Hyphomicrobiales</taxon>
        <taxon>Methylobacteriaceae</taxon>
        <taxon>Methylobacterium</taxon>
    </lineage>
</organism>
<evidence type="ECO:0008006" key="3">
    <source>
        <dbReference type="Google" id="ProtNLM"/>
    </source>
</evidence>
<evidence type="ECO:0000313" key="2">
    <source>
        <dbReference type="Proteomes" id="UP000305267"/>
    </source>
</evidence>
<evidence type="ECO:0000313" key="1">
    <source>
        <dbReference type="EMBL" id="TNC16410.1"/>
    </source>
</evidence>
<dbReference type="RefSeq" id="WP_139034222.1">
    <property type="nucleotide sequence ID" value="NZ_VDDA01000001.1"/>
</dbReference>
<keyword evidence="2" id="KW-1185">Reference proteome</keyword>